<dbReference type="Proteomes" id="UP000240259">
    <property type="component" value="Unassembled WGS sequence"/>
</dbReference>
<reference evidence="4 5" key="1">
    <citation type="submission" date="2018-03" db="EMBL/GenBank/DDBJ databases">
        <title>Genome sequence of the symbiotic type strain Mesorhizobium helmanticense CSLC115NT isolated from Lotus corniculatus nodules.</title>
        <authorList>
            <person name="Sannazzaro A.I."/>
            <person name="Torres Tejerizo G.A."/>
            <person name="Dip D."/>
            <person name="Caballero M."/>
            <person name="Pistorio M."/>
            <person name="Estrella M.J."/>
        </authorList>
    </citation>
    <scope>NUCLEOTIDE SEQUENCE [LARGE SCALE GENOMIC DNA]</scope>
    <source>
        <strain evidence="4 5">CSLC115N</strain>
    </source>
</reference>
<dbReference type="PANTHER" id="PTHR36933:SF1">
    <property type="entry name" value="SLL0788 PROTEIN"/>
    <property type="match status" value="1"/>
</dbReference>
<keyword evidence="5" id="KW-1185">Reference proteome</keyword>
<evidence type="ECO:0000256" key="1">
    <source>
        <dbReference type="SAM" id="MobiDB-lite"/>
    </source>
</evidence>
<dbReference type="Gene3D" id="1.20.1260.10">
    <property type="match status" value="1"/>
</dbReference>
<evidence type="ECO:0000313" key="5">
    <source>
        <dbReference type="Proteomes" id="UP000240259"/>
    </source>
</evidence>
<dbReference type="PANTHER" id="PTHR36933">
    <property type="entry name" value="SLL0788 PROTEIN"/>
    <property type="match status" value="1"/>
</dbReference>
<dbReference type="InterPro" id="IPR012347">
    <property type="entry name" value="Ferritin-like"/>
</dbReference>
<accession>A0A2T4IMZ1</accession>
<evidence type="ECO:0000259" key="3">
    <source>
        <dbReference type="Pfam" id="PF03713"/>
    </source>
</evidence>
<gene>
    <name evidence="4" type="ORF">C9427_28815</name>
</gene>
<comment type="caution">
    <text evidence="4">The sequence shown here is derived from an EMBL/GenBank/DDBJ whole genome shotgun (WGS) entry which is preliminary data.</text>
</comment>
<protein>
    <submittedName>
        <fullName evidence="4">DUF305 domain-containing protein</fullName>
    </submittedName>
</protein>
<dbReference type="InterPro" id="IPR005183">
    <property type="entry name" value="DUF305_CopM-like"/>
</dbReference>
<keyword evidence="2" id="KW-0732">Signal</keyword>
<feature type="compositionally biased region" description="Basic and acidic residues" evidence="1">
    <location>
        <begin position="139"/>
        <end position="152"/>
    </location>
</feature>
<dbReference type="RefSeq" id="WP_107652408.1">
    <property type="nucleotide sequence ID" value="NZ_PZJX01000053.1"/>
</dbReference>
<feature type="chain" id="PRO_5015406975" evidence="2">
    <location>
        <begin position="27"/>
        <end position="168"/>
    </location>
</feature>
<name>A0A2T4IMZ1_9HYPH</name>
<organism evidence="4 5">
    <name type="scientific">Mesorhizobium helmanticense</name>
    <dbReference type="NCBI Taxonomy" id="1776423"/>
    <lineage>
        <taxon>Bacteria</taxon>
        <taxon>Pseudomonadati</taxon>
        <taxon>Pseudomonadota</taxon>
        <taxon>Alphaproteobacteria</taxon>
        <taxon>Hyphomicrobiales</taxon>
        <taxon>Phyllobacteriaceae</taxon>
        <taxon>Mesorhizobium</taxon>
    </lineage>
</organism>
<evidence type="ECO:0000313" key="4">
    <source>
        <dbReference type="EMBL" id="PTE07021.1"/>
    </source>
</evidence>
<feature type="domain" description="DUF305" evidence="3">
    <location>
        <begin position="40"/>
        <end position="121"/>
    </location>
</feature>
<dbReference type="EMBL" id="PZJX01000053">
    <property type="protein sequence ID" value="PTE07021.1"/>
    <property type="molecule type" value="Genomic_DNA"/>
</dbReference>
<feature type="region of interest" description="Disordered" evidence="1">
    <location>
        <begin position="126"/>
        <end position="159"/>
    </location>
</feature>
<feature type="signal peptide" evidence="2">
    <location>
        <begin position="1"/>
        <end position="26"/>
    </location>
</feature>
<sequence>MTALFRSTCILATTSLLTVVSVSAFAQDVPAHHHETVSGMTDEAPFLQENDAAMVKMMNDMAVKPTGDVNRDFVEMMLPHHQGAIDMAVAYLRYGSNEQLKRIAQEIIVDQQQEIAAMRMALGDPLPASDAVPTQVDPNDAKTTHSPHEETSSKAPAMQMMMMMKPAN</sequence>
<dbReference type="Pfam" id="PF03713">
    <property type="entry name" value="DUF305"/>
    <property type="match status" value="1"/>
</dbReference>
<proteinExistence type="predicted"/>
<dbReference type="OrthoDB" id="517560at2"/>
<evidence type="ECO:0000256" key="2">
    <source>
        <dbReference type="SAM" id="SignalP"/>
    </source>
</evidence>
<dbReference type="AlphaFoldDB" id="A0A2T4IMZ1"/>